<evidence type="ECO:0000313" key="2">
    <source>
        <dbReference type="EMBL" id="KAE9043336.1"/>
    </source>
</evidence>
<reference evidence="4 6" key="1">
    <citation type="submission" date="2018-09" db="EMBL/GenBank/DDBJ databases">
        <title>Genomic investigation of the strawberry pathogen Phytophthora fragariae indicates pathogenicity is determined by transcriptional variation in three key races.</title>
        <authorList>
            <person name="Adams T.M."/>
            <person name="Armitage A.D."/>
            <person name="Sobczyk M.K."/>
            <person name="Bates H.J."/>
            <person name="Dunwell J.M."/>
            <person name="Nellist C.F."/>
            <person name="Harrison R.J."/>
        </authorList>
    </citation>
    <scope>NUCLEOTIDE SEQUENCE [LARGE SCALE GENOMIC DNA]</scope>
    <source>
        <strain evidence="2 4">SCRP249</strain>
        <strain evidence="1 6">SCRP324</strain>
        <strain evidence="3 5">SCRP333</strain>
    </source>
</reference>
<evidence type="ECO:0000313" key="6">
    <source>
        <dbReference type="Proteomes" id="UP000435112"/>
    </source>
</evidence>
<dbReference type="EMBL" id="QXFU01000277">
    <property type="protein sequence ID" value="KAE9038063.1"/>
    <property type="molecule type" value="Genomic_DNA"/>
</dbReference>
<evidence type="ECO:0000313" key="4">
    <source>
        <dbReference type="Proteomes" id="UP000429607"/>
    </source>
</evidence>
<gene>
    <name evidence="2" type="ORF">PR001_g5835</name>
    <name evidence="1" type="ORF">PR002_g6222</name>
    <name evidence="3" type="ORF">PR003_g4467</name>
</gene>
<dbReference type="Proteomes" id="UP000434957">
    <property type="component" value="Unassembled WGS sequence"/>
</dbReference>
<dbReference type="AlphaFoldDB" id="A0A6A3NQF6"/>
<evidence type="ECO:0000313" key="5">
    <source>
        <dbReference type="Proteomes" id="UP000434957"/>
    </source>
</evidence>
<dbReference type="Proteomes" id="UP000435112">
    <property type="component" value="Unassembled WGS sequence"/>
</dbReference>
<organism evidence="2 4">
    <name type="scientific">Phytophthora rubi</name>
    <dbReference type="NCBI Taxonomy" id="129364"/>
    <lineage>
        <taxon>Eukaryota</taxon>
        <taxon>Sar</taxon>
        <taxon>Stramenopiles</taxon>
        <taxon>Oomycota</taxon>
        <taxon>Peronosporomycetes</taxon>
        <taxon>Peronosporales</taxon>
        <taxon>Peronosporaceae</taxon>
        <taxon>Phytophthora</taxon>
    </lineage>
</organism>
<sequence length="44" mass="4943">MESADNHKVIEYGAPTTSKSKTTMINWLHKHGVTVSADNYSKTY</sequence>
<evidence type="ECO:0000313" key="3">
    <source>
        <dbReference type="EMBL" id="KAE9352271.1"/>
    </source>
</evidence>
<comment type="caution">
    <text evidence="2">The sequence shown here is derived from an EMBL/GenBank/DDBJ whole genome shotgun (WGS) entry which is preliminary data.</text>
</comment>
<protein>
    <submittedName>
        <fullName evidence="2">Uncharacterized protein</fullName>
    </submittedName>
</protein>
<keyword evidence="5" id="KW-1185">Reference proteome</keyword>
<proteinExistence type="predicted"/>
<name>A0A6A3NQF6_9STRA</name>
<evidence type="ECO:0000313" key="1">
    <source>
        <dbReference type="EMBL" id="KAE9038063.1"/>
    </source>
</evidence>
<dbReference type="EMBL" id="QXFV01000265">
    <property type="protein sequence ID" value="KAE9043336.1"/>
    <property type="molecule type" value="Genomic_DNA"/>
</dbReference>
<dbReference type="Proteomes" id="UP000429607">
    <property type="component" value="Unassembled WGS sequence"/>
</dbReference>
<accession>A0A6A3NQF6</accession>
<dbReference type="EMBL" id="QXFT01000169">
    <property type="protein sequence ID" value="KAE9352271.1"/>
    <property type="molecule type" value="Genomic_DNA"/>
</dbReference>